<sequence length="260" mass="29494">MDFGPAGEFHTRLCLALKMAGMNLPMSYLLLGVIINTISLITVKPASFVLDAHTITDILSLKQEIALLCIYYNIEILVQFESLKLISESLKRDCKALGINRKVLIKKRNLSEKEIQALDEAQTLLRFLELVKYFMADPETQTHLLISDFNRTGLVYLPADTIRKPGVGQRVVRRRPVSSVWTLDGQGFEICTPAPAPMREASNIKTQAIHKPRYNPFKSKPRPTKPTTTRMNLDDENRPPMLSDAPIRMRRKTPFGLGRF</sequence>
<evidence type="ECO:0000313" key="3">
    <source>
        <dbReference type="EMBL" id="CAE6513819.1"/>
    </source>
</evidence>
<feature type="region of interest" description="Disordered" evidence="1">
    <location>
        <begin position="213"/>
        <end position="244"/>
    </location>
</feature>
<protein>
    <submittedName>
        <fullName evidence="3">Uncharacterized protein</fullName>
    </submittedName>
</protein>
<evidence type="ECO:0000256" key="2">
    <source>
        <dbReference type="SAM" id="Phobius"/>
    </source>
</evidence>
<reference evidence="3" key="1">
    <citation type="submission" date="2021-01" db="EMBL/GenBank/DDBJ databases">
        <authorList>
            <person name="Kaushik A."/>
        </authorList>
    </citation>
    <scope>NUCLEOTIDE SEQUENCE</scope>
    <source>
        <strain evidence="3">AG4-RS23</strain>
    </source>
</reference>
<dbReference type="EMBL" id="CAJMWY010004001">
    <property type="protein sequence ID" value="CAE6513819.1"/>
    <property type="molecule type" value="Genomic_DNA"/>
</dbReference>
<feature type="transmembrane region" description="Helical" evidence="2">
    <location>
        <begin position="26"/>
        <end position="43"/>
    </location>
</feature>
<dbReference type="Proteomes" id="UP000663861">
    <property type="component" value="Unassembled WGS sequence"/>
</dbReference>
<evidence type="ECO:0000313" key="4">
    <source>
        <dbReference type="Proteomes" id="UP000663861"/>
    </source>
</evidence>
<proteinExistence type="predicted"/>
<gene>
    <name evidence="3" type="ORF">RDB_LOCUS142569</name>
</gene>
<feature type="compositionally biased region" description="Basic residues" evidence="1">
    <location>
        <begin position="213"/>
        <end position="223"/>
    </location>
</feature>
<keyword evidence="2" id="KW-0812">Transmembrane</keyword>
<name>A0A8H3HHN2_9AGAM</name>
<evidence type="ECO:0000256" key="1">
    <source>
        <dbReference type="SAM" id="MobiDB-lite"/>
    </source>
</evidence>
<organism evidence="3 4">
    <name type="scientific">Rhizoctonia solani</name>
    <dbReference type="NCBI Taxonomy" id="456999"/>
    <lineage>
        <taxon>Eukaryota</taxon>
        <taxon>Fungi</taxon>
        <taxon>Dikarya</taxon>
        <taxon>Basidiomycota</taxon>
        <taxon>Agaricomycotina</taxon>
        <taxon>Agaricomycetes</taxon>
        <taxon>Cantharellales</taxon>
        <taxon>Ceratobasidiaceae</taxon>
        <taxon>Rhizoctonia</taxon>
    </lineage>
</organism>
<keyword evidence="2" id="KW-0472">Membrane</keyword>
<accession>A0A8H3HHN2</accession>
<dbReference type="AlphaFoldDB" id="A0A8H3HHN2"/>
<keyword evidence="2" id="KW-1133">Transmembrane helix</keyword>
<comment type="caution">
    <text evidence="3">The sequence shown here is derived from an EMBL/GenBank/DDBJ whole genome shotgun (WGS) entry which is preliminary data.</text>
</comment>